<keyword evidence="7" id="KW-1185">Reference proteome</keyword>
<dbReference type="PROSITE" id="PS00497">
    <property type="entry name" value="TYROSINASE_1"/>
    <property type="match status" value="1"/>
</dbReference>
<dbReference type="Gene3D" id="1.10.1280.10">
    <property type="entry name" value="Di-copper center containing domain from catechol oxidase"/>
    <property type="match status" value="1"/>
</dbReference>
<dbReference type="InterPro" id="IPR002227">
    <property type="entry name" value="Tyrosinase_Cu-bd"/>
</dbReference>
<accession>A0A8B6G5H9</accession>
<name>A0A8B6G5H9_MYTGA</name>
<dbReference type="AlphaFoldDB" id="A0A8B6G5H9"/>
<sequence>MHIDKTSISLLLSLFIASCLQNVEADILNNQTNATYYKTDCFERGINIICFKKFLQPAVETLNDTSSSNFLSALWRKINSEADTTANSRHKRQASGVPIRREVRAAPYENNFLRYALAVRRLKYHYGVRSDLNTYDIIASIHTGSNSEHDGPGFLSWHRIYLLLFEAALQAVFGQGVTAPYWDSSLDFAMGNRQSKTIIFSNKYFGTPVIDTITGGFFANLPGRTITRAINGRGGLISKNAIAAVLSRTSHSQIVNQDQVRYCWECYHDIVHRWVGGIMETGISAAFDPIFWCHHSFVDKIWELFRQRLRNAPADYPLGYENHGPNNQMNFSNYRYRPNPPITNQEGFSNRYARLREYDPAPSCQNQCSNSPDLFCDPTRDICVSREAVTSVAQDATADDIASGWSDITTTVMALRKVQQEVLKDIPPVTVFVLLAEKTFGNVNVPSNDIQDGDYNDNDRDKRHVGRWRNFRFRLSGVDDQKENEKRHFGRWKNLNWKLGITHDNDKRFFGRWRDLNNRLSNGQNIEKRFFGRWKNINYLNQLRQNNDNAEKRFFGRWKNLNYLLKGNQNKRDDDFPVDENLMSEIGDINDMDKRFFGRWKNLNYKLSKQD</sequence>
<evidence type="ECO:0000313" key="7">
    <source>
        <dbReference type="Proteomes" id="UP000596742"/>
    </source>
</evidence>
<gene>
    <name evidence="6" type="ORF">MGAL_10B010925</name>
</gene>
<comment type="caution">
    <text evidence="6">The sequence shown here is derived from an EMBL/GenBank/DDBJ whole genome shotgun (WGS) entry which is preliminary data.</text>
</comment>
<dbReference type="OrthoDB" id="6132182at2759"/>
<protein>
    <submittedName>
        <fullName evidence="6">Tyrosinase</fullName>
        <ecNumber evidence="6">1.14.18.1</ecNumber>
    </submittedName>
</protein>
<reference evidence="6" key="1">
    <citation type="submission" date="2018-11" db="EMBL/GenBank/DDBJ databases">
        <authorList>
            <person name="Alioto T."/>
            <person name="Alioto T."/>
        </authorList>
    </citation>
    <scope>NUCLEOTIDE SEQUENCE</scope>
</reference>
<dbReference type="PANTHER" id="PTHR11474">
    <property type="entry name" value="TYROSINASE FAMILY MEMBER"/>
    <property type="match status" value="1"/>
</dbReference>
<feature type="domain" description="Tyrosinase copper-binding" evidence="4">
    <location>
        <begin position="149"/>
        <end position="166"/>
    </location>
</feature>
<dbReference type="EMBL" id="UYJE01007897">
    <property type="protein sequence ID" value="VDI58945.1"/>
    <property type="molecule type" value="Genomic_DNA"/>
</dbReference>
<dbReference type="PROSITE" id="PS51257">
    <property type="entry name" value="PROKAR_LIPOPROTEIN"/>
    <property type="match status" value="1"/>
</dbReference>
<evidence type="ECO:0000256" key="3">
    <source>
        <dbReference type="SAM" id="SignalP"/>
    </source>
</evidence>
<keyword evidence="3" id="KW-0732">Signal</keyword>
<keyword evidence="1" id="KW-0479">Metal-binding</keyword>
<dbReference type="Pfam" id="PF00264">
    <property type="entry name" value="Tyrosinase"/>
    <property type="match status" value="2"/>
</dbReference>
<proteinExistence type="predicted"/>
<dbReference type="PROSITE" id="PS00498">
    <property type="entry name" value="TYROSINASE_2"/>
    <property type="match status" value="1"/>
</dbReference>
<organism evidence="6 7">
    <name type="scientific">Mytilus galloprovincialis</name>
    <name type="common">Mediterranean mussel</name>
    <dbReference type="NCBI Taxonomy" id="29158"/>
    <lineage>
        <taxon>Eukaryota</taxon>
        <taxon>Metazoa</taxon>
        <taxon>Spiralia</taxon>
        <taxon>Lophotrochozoa</taxon>
        <taxon>Mollusca</taxon>
        <taxon>Bivalvia</taxon>
        <taxon>Autobranchia</taxon>
        <taxon>Pteriomorphia</taxon>
        <taxon>Mytilida</taxon>
        <taxon>Mytiloidea</taxon>
        <taxon>Mytilidae</taxon>
        <taxon>Mytilinae</taxon>
        <taxon>Mytilus</taxon>
    </lineage>
</organism>
<feature type="signal peptide" evidence="3">
    <location>
        <begin position="1"/>
        <end position="25"/>
    </location>
</feature>
<dbReference type="GO" id="GO:0046872">
    <property type="term" value="F:metal ion binding"/>
    <property type="evidence" value="ECO:0007669"/>
    <property type="project" value="UniProtKB-KW"/>
</dbReference>
<dbReference type="InterPro" id="IPR050316">
    <property type="entry name" value="Tyrosinase/Hemocyanin"/>
</dbReference>
<dbReference type="SUPFAM" id="SSF48056">
    <property type="entry name" value="Di-copper centre-containing domain"/>
    <property type="match status" value="1"/>
</dbReference>
<dbReference type="PANTHER" id="PTHR11474:SF126">
    <property type="entry name" value="TYROSINASE-LIKE PROTEIN TYR-1-RELATED"/>
    <property type="match status" value="1"/>
</dbReference>
<dbReference type="GO" id="GO:0004503">
    <property type="term" value="F:tyrosinase activity"/>
    <property type="evidence" value="ECO:0007669"/>
    <property type="project" value="UniProtKB-EC"/>
</dbReference>
<dbReference type="InterPro" id="IPR008922">
    <property type="entry name" value="Di-copper_centre_dom_sf"/>
</dbReference>
<evidence type="ECO:0000259" key="5">
    <source>
        <dbReference type="PROSITE" id="PS00498"/>
    </source>
</evidence>
<keyword evidence="6" id="KW-0560">Oxidoreductase</keyword>
<feature type="domain" description="Tyrosinase copper-binding" evidence="5">
    <location>
        <begin position="288"/>
        <end position="299"/>
    </location>
</feature>
<feature type="chain" id="PRO_5032486898" evidence="3">
    <location>
        <begin position="26"/>
        <end position="611"/>
    </location>
</feature>
<evidence type="ECO:0000256" key="2">
    <source>
        <dbReference type="ARBA" id="ARBA00023008"/>
    </source>
</evidence>
<evidence type="ECO:0000259" key="4">
    <source>
        <dbReference type="PROSITE" id="PS00497"/>
    </source>
</evidence>
<keyword evidence="2" id="KW-0186">Copper</keyword>
<dbReference type="Proteomes" id="UP000596742">
    <property type="component" value="Unassembled WGS sequence"/>
</dbReference>
<dbReference type="PRINTS" id="PR00092">
    <property type="entry name" value="TYROSINASE"/>
</dbReference>
<evidence type="ECO:0000256" key="1">
    <source>
        <dbReference type="ARBA" id="ARBA00022723"/>
    </source>
</evidence>
<dbReference type="EC" id="1.14.18.1" evidence="6"/>
<evidence type="ECO:0000313" key="6">
    <source>
        <dbReference type="EMBL" id="VDI58945.1"/>
    </source>
</evidence>